<gene>
    <name evidence="1" type="ORF">XD72_1739</name>
    <name evidence="2" type="ORF">XE07_0073</name>
</gene>
<organism evidence="2 3">
    <name type="scientific">Methanothrix harundinacea</name>
    <dbReference type="NCBI Taxonomy" id="301375"/>
    <lineage>
        <taxon>Archaea</taxon>
        <taxon>Methanobacteriati</taxon>
        <taxon>Methanobacteriota</taxon>
        <taxon>Stenosarchaea group</taxon>
        <taxon>Methanomicrobia</taxon>
        <taxon>Methanotrichales</taxon>
        <taxon>Methanotrichaceae</taxon>
        <taxon>Methanothrix</taxon>
    </lineage>
</organism>
<dbReference type="EMBL" id="LGFT01000043">
    <property type="protein sequence ID" value="KUK43883.1"/>
    <property type="molecule type" value="Genomic_DNA"/>
</dbReference>
<proteinExistence type="predicted"/>
<dbReference type="AlphaFoldDB" id="A0A117MD86"/>
<dbReference type="PATRIC" id="fig|301375.6.peg.1075"/>
<reference evidence="3 4" key="2">
    <citation type="journal article" date="2015" name="MBio">
        <title>Genome-Resolved Metagenomic Analysis Reveals Roles for Candidate Phyla and Other Microbial Community Members in Biogeochemical Transformations in Oil Reservoirs.</title>
        <authorList>
            <person name="Hu P."/>
            <person name="Tom L."/>
            <person name="Singh A."/>
            <person name="Thomas B.C."/>
            <person name="Baker B.J."/>
            <person name="Piceno Y.M."/>
            <person name="Andersen G.L."/>
            <person name="Banfield J.F."/>
        </authorList>
    </citation>
    <scope>NUCLEOTIDE SEQUENCE [LARGE SCALE GENOMIC DNA]</scope>
    <source>
        <strain evidence="1">57_489</strain>
    </source>
</reference>
<dbReference type="InterPro" id="IPR027417">
    <property type="entry name" value="P-loop_NTPase"/>
</dbReference>
<sequence length="895" mass="105368">MREYTRYALQEIIQPFELEKLIPEILFNRNYPDIRRIGGTNDFGHDAVSITWIVSAEKFSKIVFAFSKRNDWKKKFCSDIRRFDDDKTIVKFVFVTTENVGAYKLPENLMKLKDEFGFSVEIIDIDDLVTWLDNTSWGYVLKEKYGISQENSFLYLKSYDEVLLTEDDEPEYFRMRGPIDVDFANDMVYQRNELKSLIYKLDSNNLHIIIGLPASGKTVLVRNICWKLKNIYQIYWLDIIDLEIDQTKVLSEIRRLNMEKSLLVVEDAHKSLEKLEMLLKYIKYNLKNIKLLVTARKNSDIDRLDYRENRFVELRALTSNPECLTEIFAKDIAKDLIQFYSARFNKNISTGSFNIGYLKDDLWYLSYLLKAWADYGSLDEQLIIQKIYDDLIDYNNRFGQGSTDIILIISLITSNPTILSKENATYFEDHFIPIDDYILVDKLGYDPIIISNLVKNGLVKKDHDCYWCWHTSLSLLFIQVSETYPNLLKRINSKFRDILGDSFDDGLESFDHINKFHVYLRLRPEYASNILAITANNTFNLFKIFNDIKSRELTYSSLKNGRLRHINSIGNIIFGIRMLEHCENYREYKEYVFQEIMQNFGPNVIEDKIRECHNPTDIIEYIIMINNIDSDVAESLLNNYSSQIITDLDSRDIRLDDIGMIIELSSKISPKLPEQILRKNSLISEKMKYMNIYSLNYFLNDLNISRIYTKKYGQESFDRLERLIINTMNDNFANILSCIIKSNAEYEIGVKGIVLNISNQISKIDMLKGEQIIESSGIDTFTTFISSIDDLNKLRYIIYSLENLKIDYKIQLLKSITKIIENDIRTKGVFYVRYFFGNIYKDETYHFNRDYNTLNIIFNIMDQNIVKTLQKLECYPFKDFFNQKKEPITKTNPPS</sequence>
<dbReference type="Proteomes" id="UP000053961">
    <property type="component" value="Unassembled WGS sequence"/>
</dbReference>
<evidence type="ECO:0000313" key="3">
    <source>
        <dbReference type="Proteomes" id="UP000053961"/>
    </source>
</evidence>
<protein>
    <submittedName>
        <fullName evidence="2">Uncharacterized protein</fullName>
    </submittedName>
</protein>
<evidence type="ECO:0000313" key="1">
    <source>
        <dbReference type="EMBL" id="KUK43883.1"/>
    </source>
</evidence>
<reference evidence="2" key="1">
    <citation type="journal article" date="2015" name="MBio">
        <title>Genome-resolved metagenomic analysis reveals roles for candidate phyla and other microbial community members in biogeochemical transformations in oil reservoirs.</title>
        <authorList>
            <person name="Hu P."/>
            <person name="Tom L."/>
            <person name="Singh A."/>
            <person name="Thomas B.C."/>
            <person name="Baker B.J."/>
            <person name="Piceno Y.M."/>
            <person name="Andersen G.L."/>
            <person name="Banfield J.F."/>
        </authorList>
    </citation>
    <scope>NUCLEOTIDE SEQUENCE [LARGE SCALE GENOMIC DNA]</scope>
    <source>
        <strain evidence="2">56_747</strain>
    </source>
</reference>
<dbReference type="EMBL" id="LGHB01000001">
    <property type="protein sequence ID" value="KUK97659.1"/>
    <property type="molecule type" value="Genomic_DNA"/>
</dbReference>
<name>A0A117MD86_9EURY</name>
<accession>A0A117MD86</accession>
<evidence type="ECO:0000313" key="4">
    <source>
        <dbReference type="Proteomes" id="UP000057043"/>
    </source>
</evidence>
<comment type="caution">
    <text evidence="2">The sequence shown here is derived from an EMBL/GenBank/DDBJ whole genome shotgun (WGS) entry which is preliminary data.</text>
</comment>
<dbReference type="SUPFAM" id="SSF52540">
    <property type="entry name" value="P-loop containing nucleoside triphosphate hydrolases"/>
    <property type="match status" value="1"/>
</dbReference>
<dbReference type="Proteomes" id="UP000057043">
    <property type="component" value="Unassembled WGS sequence"/>
</dbReference>
<evidence type="ECO:0000313" key="2">
    <source>
        <dbReference type="EMBL" id="KUK97659.1"/>
    </source>
</evidence>